<dbReference type="AlphaFoldDB" id="A0AAX0YRJ8"/>
<organism evidence="1 2">
    <name type="scientific">Photobacterium kishitanii</name>
    <dbReference type="NCBI Taxonomy" id="318456"/>
    <lineage>
        <taxon>Bacteria</taxon>
        <taxon>Pseudomonadati</taxon>
        <taxon>Pseudomonadota</taxon>
        <taxon>Gammaproteobacteria</taxon>
        <taxon>Vibrionales</taxon>
        <taxon>Vibrionaceae</taxon>
        <taxon>Photobacterium</taxon>
    </lineage>
</organism>
<accession>A0AAX0YRJ8</accession>
<reference evidence="1 2" key="1">
    <citation type="submission" date="2018-01" db="EMBL/GenBank/DDBJ databases">
        <title>Whole genome sequencing of Histamine producing bacteria.</title>
        <authorList>
            <person name="Butler K."/>
        </authorList>
    </citation>
    <scope>NUCLEOTIDE SEQUENCE [LARGE SCALE GENOMIC DNA]</scope>
    <source>
        <strain evidence="1 2">A1-4</strain>
    </source>
</reference>
<comment type="caution">
    <text evidence="1">The sequence shown here is derived from an EMBL/GenBank/DDBJ whole genome shotgun (WGS) entry which is preliminary data.</text>
</comment>
<dbReference type="Proteomes" id="UP000240728">
    <property type="component" value="Unassembled WGS sequence"/>
</dbReference>
<name>A0AAX0YRJ8_9GAMM</name>
<keyword evidence="2" id="KW-1185">Reference proteome</keyword>
<proteinExistence type="predicted"/>
<gene>
    <name evidence="1" type="ORF">C0W53_18360</name>
</gene>
<evidence type="ECO:0000313" key="2">
    <source>
        <dbReference type="Proteomes" id="UP000240728"/>
    </source>
</evidence>
<protein>
    <submittedName>
        <fullName evidence="1">Uncharacterized protein</fullName>
    </submittedName>
</protein>
<sequence>MVIVGVFCFIPLLIIWLLLLEGCCDNRNHKHQSLILNKSGCSERLMLKLLLVAISFKKICRHYHCNGGNDLVLFDNY</sequence>
<evidence type="ECO:0000313" key="1">
    <source>
        <dbReference type="EMBL" id="PSX43545.1"/>
    </source>
</evidence>
<dbReference type="EMBL" id="PYOZ01000015">
    <property type="protein sequence ID" value="PSX43545.1"/>
    <property type="molecule type" value="Genomic_DNA"/>
</dbReference>